<dbReference type="GO" id="GO:0046872">
    <property type="term" value="F:metal ion binding"/>
    <property type="evidence" value="ECO:0007669"/>
    <property type="project" value="UniProtKB-UniRule"/>
</dbReference>
<keyword evidence="1" id="KW-0378">Hydrolase</keyword>
<dbReference type="EMBL" id="BPVZ01000022">
    <property type="protein sequence ID" value="GKV04812.1"/>
    <property type="molecule type" value="Genomic_DNA"/>
</dbReference>
<reference evidence="3 4" key="1">
    <citation type="journal article" date="2021" name="Commun. Biol.">
        <title>The genome of Shorea leprosula (Dipterocarpaceae) highlights the ecological relevance of drought in aseasonal tropical rainforests.</title>
        <authorList>
            <person name="Ng K.K.S."/>
            <person name="Kobayashi M.J."/>
            <person name="Fawcett J.A."/>
            <person name="Hatakeyama M."/>
            <person name="Paape T."/>
            <person name="Ng C.H."/>
            <person name="Ang C.C."/>
            <person name="Tnah L.H."/>
            <person name="Lee C.T."/>
            <person name="Nishiyama T."/>
            <person name="Sese J."/>
            <person name="O'Brien M.J."/>
            <person name="Copetti D."/>
            <person name="Mohd Noor M.I."/>
            <person name="Ong R.C."/>
            <person name="Putra M."/>
            <person name="Sireger I.Z."/>
            <person name="Indrioko S."/>
            <person name="Kosugi Y."/>
            <person name="Izuno A."/>
            <person name="Isagi Y."/>
            <person name="Lee S.L."/>
            <person name="Shimizu K.K."/>
        </authorList>
    </citation>
    <scope>NUCLEOTIDE SEQUENCE [LARGE SCALE GENOMIC DNA]</scope>
    <source>
        <strain evidence="3">214</strain>
    </source>
</reference>
<organism evidence="3 4">
    <name type="scientific">Rubroshorea leprosula</name>
    <dbReference type="NCBI Taxonomy" id="152421"/>
    <lineage>
        <taxon>Eukaryota</taxon>
        <taxon>Viridiplantae</taxon>
        <taxon>Streptophyta</taxon>
        <taxon>Embryophyta</taxon>
        <taxon>Tracheophyta</taxon>
        <taxon>Spermatophyta</taxon>
        <taxon>Magnoliopsida</taxon>
        <taxon>eudicotyledons</taxon>
        <taxon>Gunneridae</taxon>
        <taxon>Pentapetalae</taxon>
        <taxon>rosids</taxon>
        <taxon>malvids</taxon>
        <taxon>Malvales</taxon>
        <taxon>Dipterocarpaceae</taxon>
        <taxon>Rubroshorea</taxon>
    </lineage>
</organism>
<name>A0AAV5J1J2_9ROSI</name>
<feature type="region of interest" description="Disordered" evidence="2">
    <location>
        <begin position="1"/>
        <end position="28"/>
    </location>
</feature>
<evidence type="ECO:0000313" key="4">
    <source>
        <dbReference type="Proteomes" id="UP001054252"/>
    </source>
</evidence>
<comment type="catalytic activity">
    <reaction evidence="1">
        <text>O-phospho-L-threonyl-[protein] + H2O = L-threonyl-[protein] + phosphate</text>
        <dbReference type="Rhea" id="RHEA:47004"/>
        <dbReference type="Rhea" id="RHEA-COMP:11060"/>
        <dbReference type="Rhea" id="RHEA-COMP:11605"/>
        <dbReference type="ChEBI" id="CHEBI:15377"/>
        <dbReference type="ChEBI" id="CHEBI:30013"/>
        <dbReference type="ChEBI" id="CHEBI:43474"/>
        <dbReference type="ChEBI" id="CHEBI:61977"/>
        <dbReference type="EC" id="3.1.3.16"/>
    </reaction>
</comment>
<dbReference type="GO" id="GO:0009507">
    <property type="term" value="C:chloroplast"/>
    <property type="evidence" value="ECO:0007669"/>
    <property type="project" value="TreeGrafter"/>
</dbReference>
<dbReference type="InterPro" id="IPR039123">
    <property type="entry name" value="PPTC7"/>
</dbReference>
<dbReference type="Proteomes" id="UP001054252">
    <property type="component" value="Unassembled WGS sequence"/>
</dbReference>
<proteinExistence type="inferred from homology"/>
<sequence>MGLQNLVPKRRGIKDQWRPKKKKRERSAGKALKLLSGLCCLPHPNPKEFERYVRKEDAHFICADEQAIGVADGYGDWKGPDVSWWYSWELMSNSAIAIRDEPKGSIDPLRVLEKAHSNTKAGGLSSINSMYRSTY</sequence>
<comment type="cofactor">
    <cofactor evidence="1">
        <name>Mg(2+)</name>
        <dbReference type="ChEBI" id="CHEBI:18420"/>
    </cofactor>
</comment>
<evidence type="ECO:0000313" key="3">
    <source>
        <dbReference type="EMBL" id="GKV04812.1"/>
    </source>
</evidence>
<comment type="similarity">
    <text evidence="1">Belongs to the PP2C family.</text>
</comment>
<dbReference type="GO" id="GO:0004722">
    <property type="term" value="F:protein serine/threonine phosphatase activity"/>
    <property type="evidence" value="ECO:0007669"/>
    <property type="project" value="UniProtKB-EC"/>
</dbReference>
<keyword evidence="1" id="KW-0460">Magnesium</keyword>
<dbReference type="AlphaFoldDB" id="A0AAV5J1J2"/>
<gene>
    <name evidence="3" type="ORF">SLEP1_g16919</name>
</gene>
<evidence type="ECO:0000256" key="2">
    <source>
        <dbReference type="SAM" id="MobiDB-lite"/>
    </source>
</evidence>
<dbReference type="PANTHER" id="PTHR12320">
    <property type="entry name" value="PROTEIN PHOSPHATASE 2C"/>
    <property type="match status" value="1"/>
</dbReference>
<keyword evidence="1" id="KW-0479">Metal-binding</keyword>
<dbReference type="PANTHER" id="PTHR12320:SF83">
    <property type="entry name" value="PROTEIN PHOSPHATASE 2C 55-RELATED"/>
    <property type="match status" value="1"/>
</dbReference>
<evidence type="ECO:0000256" key="1">
    <source>
        <dbReference type="RuleBase" id="RU366020"/>
    </source>
</evidence>
<comment type="cofactor">
    <cofactor evidence="1">
        <name>Mn(2+)</name>
        <dbReference type="ChEBI" id="CHEBI:29035"/>
    </cofactor>
</comment>
<keyword evidence="1" id="KW-0464">Manganese</keyword>
<accession>A0AAV5J1J2</accession>
<protein>
    <recommendedName>
        <fullName evidence="1">Protein phosphatase</fullName>
        <ecNumber evidence="1">3.1.3.16</ecNumber>
    </recommendedName>
</protein>
<keyword evidence="1" id="KW-0904">Protein phosphatase</keyword>
<comment type="caution">
    <text evidence="3">The sequence shown here is derived from an EMBL/GenBank/DDBJ whole genome shotgun (WGS) entry which is preliminary data.</text>
</comment>
<keyword evidence="4" id="KW-1185">Reference proteome</keyword>
<dbReference type="EC" id="3.1.3.16" evidence="1"/>
<comment type="catalytic activity">
    <reaction evidence="1">
        <text>O-phospho-L-seryl-[protein] + H2O = L-seryl-[protein] + phosphate</text>
        <dbReference type="Rhea" id="RHEA:20629"/>
        <dbReference type="Rhea" id="RHEA-COMP:9863"/>
        <dbReference type="Rhea" id="RHEA-COMP:11604"/>
        <dbReference type="ChEBI" id="CHEBI:15377"/>
        <dbReference type="ChEBI" id="CHEBI:29999"/>
        <dbReference type="ChEBI" id="CHEBI:43474"/>
        <dbReference type="ChEBI" id="CHEBI:83421"/>
        <dbReference type="EC" id="3.1.3.16"/>
    </reaction>
</comment>